<dbReference type="OrthoDB" id="9807770at2"/>
<organism evidence="3 4">
    <name type="scientific">Isoalcanivorax pacificus W11-5</name>
    <dbReference type="NCBI Taxonomy" id="391936"/>
    <lineage>
        <taxon>Bacteria</taxon>
        <taxon>Pseudomonadati</taxon>
        <taxon>Pseudomonadota</taxon>
        <taxon>Gammaproteobacteria</taxon>
        <taxon>Oceanospirillales</taxon>
        <taxon>Alcanivoracaceae</taxon>
        <taxon>Isoalcanivorax</taxon>
    </lineage>
</organism>
<dbReference type="PANTHER" id="PTHR34477">
    <property type="entry name" value="UPF0213 PROTEIN YHBQ"/>
    <property type="match status" value="1"/>
</dbReference>
<dbReference type="Pfam" id="PF01541">
    <property type="entry name" value="GIY-YIG"/>
    <property type="match status" value="1"/>
</dbReference>
<name>A0A0B4XMF6_9GAMM</name>
<dbReference type="Proteomes" id="UP000006764">
    <property type="component" value="Chromosome"/>
</dbReference>
<dbReference type="PROSITE" id="PS50164">
    <property type="entry name" value="GIY_YIG"/>
    <property type="match status" value="1"/>
</dbReference>
<evidence type="ECO:0000256" key="1">
    <source>
        <dbReference type="ARBA" id="ARBA00007435"/>
    </source>
</evidence>
<dbReference type="PANTHER" id="PTHR34477:SF5">
    <property type="entry name" value="BSL5627 PROTEIN"/>
    <property type="match status" value="1"/>
</dbReference>
<gene>
    <name evidence="3" type="ORF">S7S_09545</name>
</gene>
<dbReference type="HOGENOM" id="CLU_135650_3_1_6"/>
<dbReference type="KEGG" id="apac:S7S_09545"/>
<sequence>MLEDEMPGSRRYYVYILTNRFHSTLYTGMTPDLRRRVIIHKLRSTTCFYNPRSNNKLVYFEAQQYAYLAVRRERMIKAMHRPDLLALISRHNPLWRDLAMDLDIIGTS</sequence>
<feature type="domain" description="GIY-YIG" evidence="2">
    <location>
        <begin position="10"/>
        <end position="86"/>
    </location>
</feature>
<accession>A0A0B4XMF6</accession>
<evidence type="ECO:0000259" key="2">
    <source>
        <dbReference type="PROSITE" id="PS50164"/>
    </source>
</evidence>
<dbReference type="InterPro" id="IPR035901">
    <property type="entry name" value="GIY-YIG_endonuc_sf"/>
</dbReference>
<dbReference type="InterPro" id="IPR050190">
    <property type="entry name" value="UPF0213_domain"/>
</dbReference>
<dbReference type="InterPro" id="IPR000305">
    <property type="entry name" value="GIY-YIG_endonuc"/>
</dbReference>
<proteinExistence type="inferred from homology"/>
<protein>
    <recommendedName>
        <fullName evidence="2">GIY-YIG domain-containing protein</fullName>
    </recommendedName>
</protein>
<dbReference type="RefSeq" id="WP_008735543.1">
    <property type="nucleotide sequence ID" value="NZ_CP004387.1"/>
</dbReference>
<dbReference type="EMBL" id="CP004387">
    <property type="protein sequence ID" value="AJD48321.1"/>
    <property type="molecule type" value="Genomic_DNA"/>
</dbReference>
<comment type="similarity">
    <text evidence="1">Belongs to the UPF0213 family.</text>
</comment>
<evidence type="ECO:0000313" key="4">
    <source>
        <dbReference type="Proteomes" id="UP000006764"/>
    </source>
</evidence>
<dbReference type="AlphaFoldDB" id="A0A0B4XMF6"/>
<reference evidence="3 4" key="1">
    <citation type="journal article" date="2012" name="J. Bacteriol.">
        <title>Genome sequence of an alkane-degrading bacterium, Alcanivorax pacificus type strain W11-5, isolated from deep sea sediment.</title>
        <authorList>
            <person name="Lai Q."/>
            <person name="Shao Z."/>
        </authorList>
    </citation>
    <scope>NUCLEOTIDE SEQUENCE [LARGE SCALE GENOMIC DNA]</scope>
    <source>
        <strain evidence="3 4">W11-5</strain>
    </source>
</reference>
<keyword evidence="4" id="KW-1185">Reference proteome</keyword>
<dbReference type="SUPFAM" id="SSF82771">
    <property type="entry name" value="GIY-YIG endonuclease"/>
    <property type="match status" value="1"/>
</dbReference>
<dbReference type="Gene3D" id="3.40.1440.10">
    <property type="entry name" value="GIY-YIG endonuclease"/>
    <property type="match status" value="1"/>
</dbReference>
<dbReference type="STRING" id="391936.S7S_09545"/>
<evidence type="ECO:0000313" key="3">
    <source>
        <dbReference type="EMBL" id="AJD48321.1"/>
    </source>
</evidence>